<dbReference type="Pfam" id="PF14200">
    <property type="entry name" value="RicinB_lectin_2"/>
    <property type="match status" value="1"/>
</dbReference>
<dbReference type="Gene3D" id="2.60.120.260">
    <property type="entry name" value="Galactose-binding domain-like"/>
    <property type="match status" value="1"/>
</dbReference>
<organism evidence="8 9">
    <name type="scientific">Persicobacter psychrovividus</name>
    <dbReference type="NCBI Taxonomy" id="387638"/>
    <lineage>
        <taxon>Bacteria</taxon>
        <taxon>Pseudomonadati</taxon>
        <taxon>Bacteroidota</taxon>
        <taxon>Cytophagia</taxon>
        <taxon>Cytophagales</taxon>
        <taxon>Persicobacteraceae</taxon>
        <taxon>Persicobacter</taxon>
    </lineage>
</organism>
<keyword evidence="8" id="KW-0614">Plasmid</keyword>
<geneLocation type="plasmid" evidence="8 9">
    <name>pPP1</name>
</geneLocation>
<evidence type="ECO:0000313" key="9">
    <source>
        <dbReference type="Proteomes" id="UP001354989"/>
    </source>
</evidence>
<dbReference type="InterPro" id="IPR006584">
    <property type="entry name" value="Cellulose-bd_IV"/>
</dbReference>
<dbReference type="CDD" id="cd00161">
    <property type="entry name" value="beta-trefoil_Ricin-like"/>
    <property type="match status" value="1"/>
</dbReference>
<dbReference type="EMBL" id="AP025293">
    <property type="protein sequence ID" value="BDD00569.1"/>
    <property type="molecule type" value="Genomic_DNA"/>
</dbReference>
<dbReference type="NCBIfam" id="TIGR04183">
    <property type="entry name" value="Por_Secre_tail"/>
    <property type="match status" value="1"/>
</dbReference>
<dbReference type="PRINTS" id="PR00843">
    <property type="entry name" value="GLHYDRLASE30"/>
</dbReference>
<dbReference type="InterPro" id="IPR001139">
    <property type="entry name" value="Glyco_hydro_30"/>
</dbReference>
<dbReference type="InterPro" id="IPR013780">
    <property type="entry name" value="Glyco_hydro_b"/>
</dbReference>
<dbReference type="RefSeq" id="WP_338398408.1">
    <property type="nucleotide sequence ID" value="NZ_AP025293.1"/>
</dbReference>
<dbReference type="Proteomes" id="UP001354989">
    <property type="component" value="Plasmid pPP1"/>
</dbReference>
<evidence type="ECO:0000259" key="5">
    <source>
        <dbReference type="SMART" id="SM00060"/>
    </source>
</evidence>
<evidence type="ECO:0000256" key="4">
    <source>
        <dbReference type="RuleBase" id="RU361188"/>
    </source>
</evidence>
<dbReference type="PANTHER" id="PTHR11069">
    <property type="entry name" value="GLUCOSYLCERAMIDASE"/>
    <property type="match status" value="1"/>
</dbReference>
<dbReference type="InterPro" id="IPR026444">
    <property type="entry name" value="Secre_tail"/>
</dbReference>
<accession>A0ABM7VHW7</accession>
<dbReference type="SMART" id="SM00458">
    <property type="entry name" value="RICIN"/>
    <property type="match status" value="1"/>
</dbReference>
<evidence type="ECO:0000259" key="7">
    <source>
        <dbReference type="SMART" id="SM00606"/>
    </source>
</evidence>
<dbReference type="InterPro" id="IPR017853">
    <property type="entry name" value="GH"/>
</dbReference>
<proteinExistence type="inferred from homology"/>
<dbReference type="InterPro" id="IPR003961">
    <property type="entry name" value="FN3_dom"/>
</dbReference>
<dbReference type="InterPro" id="IPR035992">
    <property type="entry name" value="Ricin_B-like_lectins"/>
</dbReference>
<dbReference type="Pfam" id="PF00041">
    <property type="entry name" value="fn3"/>
    <property type="match status" value="1"/>
</dbReference>
<dbReference type="Gene3D" id="3.20.20.80">
    <property type="entry name" value="Glycosidases"/>
    <property type="match status" value="1"/>
</dbReference>
<evidence type="ECO:0000256" key="3">
    <source>
        <dbReference type="ARBA" id="ARBA00022801"/>
    </source>
</evidence>
<feature type="domain" description="Cellulose binding type IV" evidence="7">
    <location>
        <begin position="471"/>
        <end position="601"/>
    </location>
</feature>
<sequence length="930" mass="102416">MKHFLTNLYLYLLCTLSFLGCLTHRSFAQNVQGILTTGNRSHELADFSLAFQDGQGSGNALITVNDQQQEQVIDGFGFALTQGSAEAIMSLPENKQLTLLEEFFGPEQGNNTVVRISIGASDLSNSTYSYNEVDGDVNMEHFSFQGPDAQYLLPVLKKIKQIQPSVKLLATPWTAPTWMKTNRAWIGGSLASNYYAAYANYFVKYLQLMKQEGLEVWAITPQNEPENPWNEPSMLMNAQQQLDFIDHHLGPKLAAHQLDTKIIAFDHNCDNTSYPISVLNGSSYVDGAAFHLYGGDISAMSTVHNATNKNVYFTEQYTDVAGDFSADLKWHTQNIVVGSLRNYAKTVIEWNLASFADHGPRTPGGCTECLGAVTVQDGQYQRNVSYYIIHQISTMVNAGARIIHSSSQDSQLSNVGAINPDGTKALLVHNGHSQAKTIRVVWGNKHFSYILEGNSVATFKWDGDTDQEEIIRDAFVQNEAEQYDHQQGTQLEACSDVGGGQNVGYLDEGDFLYYKKMDFANGAASVALRYANNSEDGKWVDFRTGSDHGPVVGSVELKPTGGWQSWQTVEASVVVEGVQDLYLTFRGGSSIGNLNWFQFHTSEVTIPAPISPSNFQVVSQTSSSLSLVWDHTPADAFLLQYRELGGSWQSVDLGGSLSTHKINGLPHSTTYELRIRTERNGLNSAWAPQIQASTLQAPVAGTIPDGLYAFISKQSGKAIDVSDRSLHDGAGIQQWEYSQNSNQQWEVSKQADGHYKIIAHHSGKALDVRDGGIGYGNQLQQWADSYNENQQWDIQTEGDFVTLLAVKSGRFIGPQANENGANIILGPATISDQVLFTLVPVEENLRTGLAESKPVVISPNPIRGQKITLTNLSHGLNQYILFDQHGREVTQGCLLTGEREIFLRSPLAAGMYYLQIHHKGGVITLKLIAI</sequence>
<comment type="similarity">
    <text evidence="1 4">Belongs to the glycosyl hydrolase 30 family.</text>
</comment>
<keyword evidence="9" id="KW-1185">Reference proteome</keyword>
<keyword evidence="4" id="KW-0326">Glycosidase</keyword>
<dbReference type="InterPro" id="IPR000772">
    <property type="entry name" value="Ricin_B_lectin"/>
</dbReference>
<dbReference type="PANTHER" id="PTHR11069:SF23">
    <property type="entry name" value="LYSOSOMAL ACID GLUCOSYLCERAMIDASE"/>
    <property type="match status" value="1"/>
</dbReference>
<keyword evidence="3 4" id="KW-0378">Hydrolase</keyword>
<dbReference type="InterPro" id="IPR008979">
    <property type="entry name" value="Galactose-bd-like_sf"/>
</dbReference>
<dbReference type="Gene3D" id="2.60.40.10">
    <property type="entry name" value="Immunoglobulins"/>
    <property type="match status" value="1"/>
</dbReference>
<dbReference type="SMART" id="SM00060">
    <property type="entry name" value="FN3"/>
    <property type="match status" value="1"/>
</dbReference>
<evidence type="ECO:0000313" key="8">
    <source>
        <dbReference type="EMBL" id="BDD00569.1"/>
    </source>
</evidence>
<dbReference type="SUPFAM" id="SSF50370">
    <property type="entry name" value="Ricin B-like lectins"/>
    <property type="match status" value="1"/>
</dbReference>
<dbReference type="InterPro" id="IPR033453">
    <property type="entry name" value="Glyco_hydro_30_TIM-barrel"/>
</dbReference>
<dbReference type="Pfam" id="PF02055">
    <property type="entry name" value="Glyco_hydro_30"/>
    <property type="match status" value="1"/>
</dbReference>
<dbReference type="CDD" id="cd00063">
    <property type="entry name" value="FN3"/>
    <property type="match status" value="1"/>
</dbReference>
<feature type="domain" description="Fibronectin type-III" evidence="5">
    <location>
        <begin position="609"/>
        <end position="684"/>
    </location>
</feature>
<dbReference type="InterPro" id="IPR033452">
    <property type="entry name" value="GH30_C"/>
</dbReference>
<evidence type="ECO:0000259" key="6">
    <source>
        <dbReference type="SMART" id="SM00458"/>
    </source>
</evidence>
<dbReference type="Gene3D" id="2.60.40.1180">
    <property type="entry name" value="Golgi alpha-mannosidase II"/>
    <property type="match status" value="1"/>
</dbReference>
<dbReference type="SMART" id="SM00606">
    <property type="entry name" value="CBD_IV"/>
    <property type="match status" value="1"/>
</dbReference>
<dbReference type="SUPFAM" id="SSF51445">
    <property type="entry name" value="(Trans)glycosidases"/>
    <property type="match status" value="1"/>
</dbReference>
<dbReference type="InterPro" id="IPR005084">
    <property type="entry name" value="CBM6"/>
</dbReference>
<name>A0ABM7VHW7_9BACT</name>
<dbReference type="CDD" id="cd04084">
    <property type="entry name" value="CBM6_xylanase-like"/>
    <property type="match status" value="1"/>
</dbReference>
<dbReference type="SUPFAM" id="SSF49265">
    <property type="entry name" value="Fibronectin type III"/>
    <property type="match status" value="1"/>
</dbReference>
<keyword evidence="2" id="KW-0732">Signal</keyword>
<protein>
    <recommendedName>
        <fullName evidence="10">Glucosylceramidase</fullName>
    </recommendedName>
</protein>
<dbReference type="Pfam" id="PF17189">
    <property type="entry name" value="Glyco_hydro_30C"/>
    <property type="match status" value="1"/>
</dbReference>
<evidence type="ECO:0000256" key="2">
    <source>
        <dbReference type="ARBA" id="ARBA00022729"/>
    </source>
</evidence>
<dbReference type="Pfam" id="PF03422">
    <property type="entry name" value="CBM_6"/>
    <property type="match status" value="1"/>
</dbReference>
<dbReference type="SUPFAM" id="SSF49785">
    <property type="entry name" value="Galactose-binding domain-like"/>
    <property type="match status" value="1"/>
</dbReference>
<gene>
    <name evidence="8" type="ORF">PEPS_28490</name>
</gene>
<evidence type="ECO:0008006" key="10">
    <source>
        <dbReference type="Google" id="ProtNLM"/>
    </source>
</evidence>
<dbReference type="Gene3D" id="2.80.10.50">
    <property type="match status" value="2"/>
</dbReference>
<dbReference type="InterPro" id="IPR013783">
    <property type="entry name" value="Ig-like_fold"/>
</dbReference>
<dbReference type="InterPro" id="IPR036116">
    <property type="entry name" value="FN3_sf"/>
</dbReference>
<reference evidence="8 9" key="1">
    <citation type="submission" date="2021-12" db="EMBL/GenBank/DDBJ databases">
        <title>Genome sequencing of bacteria with rrn-lacking chromosome and rrn-plasmid.</title>
        <authorList>
            <person name="Anda M."/>
            <person name="Iwasaki W."/>
        </authorList>
    </citation>
    <scope>NUCLEOTIDE SEQUENCE [LARGE SCALE GENOMIC DNA]</scope>
    <source>
        <strain evidence="8 9">NBRC 101262</strain>
        <plasmid evidence="8 9">pPP1</plasmid>
    </source>
</reference>
<evidence type="ECO:0000256" key="1">
    <source>
        <dbReference type="ARBA" id="ARBA00005382"/>
    </source>
</evidence>
<feature type="domain" description="Ricin B lectin" evidence="6">
    <location>
        <begin position="705"/>
        <end position="839"/>
    </location>
</feature>